<dbReference type="Pfam" id="PF08323">
    <property type="entry name" value="Glyco_transf_5"/>
    <property type="match status" value="1"/>
</dbReference>
<name>A0A2T0RY14_9RHOB</name>
<dbReference type="PANTHER" id="PTHR45825">
    <property type="entry name" value="GRANULE-BOUND STARCH SYNTHASE 1, CHLOROPLASTIC/AMYLOPLASTIC"/>
    <property type="match status" value="1"/>
</dbReference>
<dbReference type="SUPFAM" id="SSF53756">
    <property type="entry name" value="UDP-Glycosyltransferase/glycogen phosphorylase"/>
    <property type="match status" value="1"/>
</dbReference>
<dbReference type="UniPathway" id="UPA00164"/>
<keyword evidence="5 6" id="KW-0320">Glycogen biosynthesis</keyword>
<evidence type="ECO:0000256" key="1">
    <source>
        <dbReference type="ARBA" id="ARBA00001478"/>
    </source>
</evidence>
<evidence type="ECO:0000256" key="5">
    <source>
        <dbReference type="ARBA" id="ARBA00023056"/>
    </source>
</evidence>
<dbReference type="Proteomes" id="UP000239480">
    <property type="component" value="Unassembled WGS sequence"/>
</dbReference>
<evidence type="ECO:0000256" key="4">
    <source>
        <dbReference type="ARBA" id="ARBA00022679"/>
    </source>
</evidence>
<feature type="binding site" evidence="6">
    <location>
        <position position="15"/>
    </location>
    <ligand>
        <name>ADP-alpha-D-glucose</name>
        <dbReference type="ChEBI" id="CHEBI:57498"/>
    </ligand>
</feature>
<sequence>MKVLSVASEVAPLIKTGGLADVAGALPAALAEKGVEMRTLVPGYPAVHAALDGSKPVLSDGNLFGGPAQILHGTAHGLDLYVLDAAHLFYRDGGPYAAPDGFDWWDNAERFAALSWMAATIATDGIGGWKPDVLHAHDWQGGLAPVYLQRLGGAHTVGSVFTIHNIAFTGSAGADMMARLRLPMEGYNPGGFEFHGRISALKAGIAYSDKVNTVSPTYAEELKTPEFGMGFDGALAHKGSDFCGILNGIDTDYWNPAKDPHVAGFSTPRGKSKARTALIEEFGLPYDNGPLCVVVSRLTEQKGFDLLLHAVPTLLERGGQLVVLGSGDPGLEHAFSELASRNSQVAVHIGYNEPMSHRLIAGGDAILVPSRFEPCGLTQLYGLRYGTLPVVASTGGLADTVIPDGVATRMAGVATGIQFAPGNAEALKDAFNHLCDLYANPDLWAQMQRNAMKHPVGWDVSAAAYAELYAQVARNP</sequence>
<evidence type="ECO:0000256" key="2">
    <source>
        <dbReference type="ARBA" id="ARBA00010281"/>
    </source>
</evidence>
<evidence type="ECO:0000313" key="9">
    <source>
        <dbReference type="Proteomes" id="UP000239480"/>
    </source>
</evidence>
<evidence type="ECO:0000313" key="8">
    <source>
        <dbReference type="EMBL" id="PRY26061.1"/>
    </source>
</evidence>
<dbReference type="GO" id="GO:0004373">
    <property type="term" value="F:alpha-1,4-glucan glucosyltransferase (UDP-glucose donor) activity"/>
    <property type="evidence" value="ECO:0007669"/>
    <property type="project" value="InterPro"/>
</dbReference>
<dbReference type="RefSeq" id="WP_106202870.1">
    <property type="nucleotide sequence ID" value="NZ_PVTD01000001.1"/>
</dbReference>
<dbReference type="CDD" id="cd03791">
    <property type="entry name" value="GT5_Glycogen_synthase_DULL1-like"/>
    <property type="match status" value="1"/>
</dbReference>
<dbReference type="NCBIfam" id="TIGR02095">
    <property type="entry name" value="glgA"/>
    <property type="match status" value="1"/>
</dbReference>
<comment type="pathway">
    <text evidence="6">Glycan biosynthesis; glycogen biosynthesis.</text>
</comment>
<dbReference type="NCBIfam" id="NF001899">
    <property type="entry name" value="PRK00654.1-2"/>
    <property type="match status" value="1"/>
</dbReference>
<reference evidence="8 9" key="1">
    <citation type="submission" date="2018-03" db="EMBL/GenBank/DDBJ databases">
        <title>Genomic Encyclopedia of Archaeal and Bacterial Type Strains, Phase II (KMG-II): from individual species to whole genera.</title>
        <authorList>
            <person name="Goeker M."/>
        </authorList>
    </citation>
    <scope>NUCLEOTIDE SEQUENCE [LARGE SCALE GENOMIC DNA]</scope>
    <source>
        <strain evidence="8 9">DSM 29328</strain>
    </source>
</reference>
<comment type="caution">
    <text evidence="8">The sequence shown here is derived from an EMBL/GenBank/DDBJ whole genome shotgun (WGS) entry which is preliminary data.</text>
</comment>
<evidence type="ECO:0000256" key="6">
    <source>
        <dbReference type="HAMAP-Rule" id="MF_00484"/>
    </source>
</evidence>
<dbReference type="AlphaFoldDB" id="A0A2T0RY14"/>
<keyword evidence="9" id="KW-1185">Reference proteome</keyword>
<evidence type="ECO:0000256" key="3">
    <source>
        <dbReference type="ARBA" id="ARBA00022676"/>
    </source>
</evidence>
<protein>
    <recommendedName>
        <fullName evidence="6">Glycogen synthase</fullName>
        <ecNumber evidence="6">2.4.1.21</ecNumber>
    </recommendedName>
    <alternativeName>
        <fullName evidence="6">Starch [bacterial glycogen] synthase</fullName>
    </alternativeName>
</protein>
<dbReference type="HAMAP" id="MF_00484">
    <property type="entry name" value="Glycogen_synth"/>
    <property type="match status" value="1"/>
</dbReference>
<dbReference type="GO" id="GO:0009011">
    <property type="term" value="F:alpha-1,4-glucan glucosyltransferase (ADP-glucose donor) activity"/>
    <property type="evidence" value="ECO:0007669"/>
    <property type="project" value="UniProtKB-UniRule"/>
</dbReference>
<organism evidence="8 9">
    <name type="scientific">Aliiruegeria haliotis</name>
    <dbReference type="NCBI Taxonomy" id="1280846"/>
    <lineage>
        <taxon>Bacteria</taxon>
        <taxon>Pseudomonadati</taxon>
        <taxon>Pseudomonadota</taxon>
        <taxon>Alphaproteobacteria</taxon>
        <taxon>Rhodobacterales</taxon>
        <taxon>Roseobacteraceae</taxon>
        <taxon>Aliiruegeria</taxon>
    </lineage>
</organism>
<keyword evidence="4 6" id="KW-0808">Transferase</keyword>
<dbReference type="OrthoDB" id="9808590at2"/>
<gene>
    <name evidence="6" type="primary">glgA</name>
    <name evidence="8" type="ORF">CLV78_101154</name>
</gene>
<dbReference type="InterPro" id="IPR011835">
    <property type="entry name" value="GS/SS"/>
</dbReference>
<dbReference type="PANTHER" id="PTHR45825:SF11">
    <property type="entry name" value="ALPHA AMYLASE DOMAIN-CONTAINING PROTEIN"/>
    <property type="match status" value="1"/>
</dbReference>
<dbReference type="GO" id="GO:0005829">
    <property type="term" value="C:cytosol"/>
    <property type="evidence" value="ECO:0007669"/>
    <property type="project" value="TreeGrafter"/>
</dbReference>
<proteinExistence type="inferred from homology"/>
<dbReference type="InterPro" id="IPR013534">
    <property type="entry name" value="Starch_synth_cat_dom"/>
</dbReference>
<evidence type="ECO:0000259" key="7">
    <source>
        <dbReference type="Pfam" id="PF08323"/>
    </source>
</evidence>
<comment type="function">
    <text evidence="6">Synthesizes alpha-1,4-glucan chains using ADP-glucose.</text>
</comment>
<accession>A0A2T0RY14</accession>
<dbReference type="GO" id="GO:0005978">
    <property type="term" value="P:glycogen biosynthetic process"/>
    <property type="evidence" value="ECO:0007669"/>
    <property type="project" value="UniProtKB-UniRule"/>
</dbReference>
<comment type="similarity">
    <text evidence="2 6">Belongs to the glycosyltransferase 1 family. Bacterial/plant glycogen synthase subfamily.</text>
</comment>
<dbReference type="EMBL" id="PVTD01000001">
    <property type="protein sequence ID" value="PRY26061.1"/>
    <property type="molecule type" value="Genomic_DNA"/>
</dbReference>
<comment type="catalytic activity">
    <reaction evidence="1 6">
        <text>[(1-&gt;4)-alpha-D-glucosyl](n) + ADP-alpha-D-glucose = [(1-&gt;4)-alpha-D-glucosyl](n+1) + ADP + H(+)</text>
        <dbReference type="Rhea" id="RHEA:18189"/>
        <dbReference type="Rhea" id="RHEA-COMP:9584"/>
        <dbReference type="Rhea" id="RHEA-COMP:9587"/>
        <dbReference type="ChEBI" id="CHEBI:15378"/>
        <dbReference type="ChEBI" id="CHEBI:15444"/>
        <dbReference type="ChEBI" id="CHEBI:57498"/>
        <dbReference type="ChEBI" id="CHEBI:456216"/>
        <dbReference type="EC" id="2.4.1.21"/>
    </reaction>
</comment>
<feature type="domain" description="Starch synthase catalytic" evidence="7">
    <location>
        <begin position="2"/>
        <end position="236"/>
    </location>
</feature>
<dbReference type="Gene3D" id="3.40.50.2000">
    <property type="entry name" value="Glycogen Phosphorylase B"/>
    <property type="match status" value="2"/>
</dbReference>
<keyword evidence="3 6" id="KW-0328">Glycosyltransferase</keyword>
<dbReference type="Pfam" id="PF13692">
    <property type="entry name" value="Glyco_trans_1_4"/>
    <property type="match status" value="1"/>
</dbReference>
<dbReference type="EC" id="2.4.1.21" evidence="6"/>